<dbReference type="EC" id="3.1.26.5" evidence="7 8"/>
<proteinExistence type="inferred from homology"/>
<name>A0A0W0WVY0_9GAMM</name>
<dbReference type="OrthoDB" id="9796422at2"/>
<dbReference type="AlphaFoldDB" id="A0A0W0WVY0"/>
<dbReference type="SUPFAM" id="SSF54211">
    <property type="entry name" value="Ribosomal protein S5 domain 2-like"/>
    <property type="match status" value="1"/>
</dbReference>
<keyword evidence="2 7" id="KW-0819">tRNA processing</keyword>
<dbReference type="PATRIC" id="fig|45070.6.peg.1525"/>
<dbReference type="STRING" id="45070.Lnau_1457"/>
<comment type="function">
    <text evidence="1 7">RNaseP catalyzes the removal of the 5'-leader sequence from pre-tRNA to produce the mature 5'-terminus. It can also cleave other RNA substrates such as 4.5S RNA. The protein component plays an auxiliary but essential role in vivo by binding to the 5'-leader sequence and broadening the substrate specificity of the ribozyme.</text>
</comment>
<dbReference type="InterPro" id="IPR000100">
    <property type="entry name" value="RNase_P"/>
</dbReference>
<keyword evidence="10" id="KW-1185">Reference proteome</keyword>
<comment type="caution">
    <text evidence="9">The sequence shown here is derived from an EMBL/GenBank/DDBJ whole genome shotgun (WGS) entry which is preliminary data.</text>
</comment>
<evidence type="ECO:0000256" key="2">
    <source>
        <dbReference type="ARBA" id="ARBA00022694"/>
    </source>
</evidence>
<dbReference type="PANTHER" id="PTHR33992:SF1">
    <property type="entry name" value="RIBONUCLEASE P PROTEIN COMPONENT"/>
    <property type="match status" value="1"/>
</dbReference>
<dbReference type="Gene3D" id="3.30.230.10">
    <property type="match status" value="1"/>
</dbReference>
<dbReference type="GO" id="GO:0000049">
    <property type="term" value="F:tRNA binding"/>
    <property type="evidence" value="ECO:0007669"/>
    <property type="project" value="UniProtKB-UniRule"/>
</dbReference>
<dbReference type="GO" id="GO:0001682">
    <property type="term" value="P:tRNA 5'-leader removal"/>
    <property type="evidence" value="ECO:0007669"/>
    <property type="project" value="UniProtKB-UniRule"/>
</dbReference>
<comment type="subunit">
    <text evidence="7">Consists of a catalytic RNA component (M1 or rnpB) and a protein subunit.</text>
</comment>
<comment type="catalytic activity">
    <reaction evidence="7">
        <text>Endonucleolytic cleavage of RNA, removing 5'-extranucleotides from tRNA precursor.</text>
        <dbReference type="EC" id="3.1.26.5"/>
    </reaction>
</comment>
<organism evidence="9 10">
    <name type="scientific">Legionella nautarum</name>
    <dbReference type="NCBI Taxonomy" id="45070"/>
    <lineage>
        <taxon>Bacteria</taxon>
        <taxon>Pseudomonadati</taxon>
        <taxon>Pseudomonadota</taxon>
        <taxon>Gammaproteobacteria</taxon>
        <taxon>Legionellales</taxon>
        <taxon>Legionellaceae</taxon>
        <taxon>Legionella</taxon>
    </lineage>
</organism>
<dbReference type="HAMAP" id="MF_00227">
    <property type="entry name" value="RNase_P"/>
    <property type="match status" value="1"/>
</dbReference>
<keyword evidence="6 7" id="KW-0694">RNA-binding</keyword>
<evidence type="ECO:0000256" key="5">
    <source>
        <dbReference type="ARBA" id="ARBA00022801"/>
    </source>
</evidence>
<dbReference type="RefSeq" id="WP_058504462.1">
    <property type="nucleotide sequence ID" value="NZ_CAAAIF010000011.1"/>
</dbReference>
<dbReference type="GO" id="GO:0030677">
    <property type="term" value="C:ribonuclease P complex"/>
    <property type="evidence" value="ECO:0007669"/>
    <property type="project" value="TreeGrafter"/>
</dbReference>
<dbReference type="PANTHER" id="PTHR33992">
    <property type="entry name" value="RIBONUCLEASE P PROTEIN COMPONENT"/>
    <property type="match status" value="1"/>
</dbReference>
<dbReference type="Pfam" id="PF00825">
    <property type="entry name" value="Ribonuclease_P"/>
    <property type="match status" value="1"/>
</dbReference>
<evidence type="ECO:0000313" key="9">
    <source>
        <dbReference type="EMBL" id="KTD36473.1"/>
    </source>
</evidence>
<keyword evidence="4 7" id="KW-0255">Endonuclease</keyword>
<accession>A0A0W0WVY0</accession>
<evidence type="ECO:0000256" key="1">
    <source>
        <dbReference type="ARBA" id="ARBA00002663"/>
    </source>
</evidence>
<dbReference type="InterPro" id="IPR020539">
    <property type="entry name" value="RNase_P_CS"/>
</dbReference>
<gene>
    <name evidence="7 9" type="primary">rnpA</name>
    <name evidence="9" type="ORF">Lnau_1457</name>
</gene>
<evidence type="ECO:0000256" key="4">
    <source>
        <dbReference type="ARBA" id="ARBA00022759"/>
    </source>
</evidence>
<dbReference type="EMBL" id="LNYO01000013">
    <property type="protein sequence ID" value="KTD36473.1"/>
    <property type="molecule type" value="Genomic_DNA"/>
</dbReference>
<evidence type="ECO:0000256" key="3">
    <source>
        <dbReference type="ARBA" id="ARBA00022722"/>
    </source>
</evidence>
<sequence length="114" mass="13010">MDCFDKTRRLLKKSDYDRVFAQAKKLATPEFVVLHRINALGNARLGLAISKRLVPKAHDRNRIKRLIRETFRTTQLPAVDVIFLAKHGLAEKENKTIIAGLGKIWDKLIALYAS</sequence>
<dbReference type="GO" id="GO:0042781">
    <property type="term" value="F:3'-tRNA processing endoribonuclease activity"/>
    <property type="evidence" value="ECO:0007669"/>
    <property type="project" value="TreeGrafter"/>
</dbReference>
<dbReference type="InterPro" id="IPR014721">
    <property type="entry name" value="Ribsml_uS5_D2-typ_fold_subgr"/>
</dbReference>
<dbReference type="PROSITE" id="PS00648">
    <property type="entry name" value="RIBONUCLEASE_P"/>
    <property type="match status" value="1"/>
</dbReference>
<evidence type="ECO:0000256" key="8">
    <source>
        <dbReference type="NCBIfam" id="TIGR00188"/>
    </source>
</evidence>
<comment type="similarity">
    <text evidence="7">Belongs to the RnpA family.</text>
</comment>
<keyword evidence="3 7" id="KW-0540">Nuclease</keyword>
<dbReference type="InterPro" id="IPR020568">
    <property type="entry name" value="Ribosomal_Su5_D2-typ_SF"/>
</dbReference>
<evidence type="ECO:0000313" key="10">
    <source>
        <dbReference type="Proteomes" id="UP000054725"/>
    </source>
</evidence>
<keyword evidence="5 7" id="KW-0378">Hydrolase</keyword>
<dbReference type="NCBIfam" id="TIGR00188">
    <property type="entry name" value="rnpA"/>
    <property type="match status" value="1"/>
</dbReference>
<dbReference type="Proteomes" id="UP000054725">
    <property type="component" value="Unassembled WGS sequence"/>
</dbReference>
<dbReference type="GO" id="GO:0004526">
    <property type="term" value="F:ribonuclease P activity"/>
    <property type="evidence" value="ECO:0007669"/>
    <property type="project" value="UniProtKB-UniRule"/>
</dbReference>
<evidence type="ECO:0000256" key="6">
    <source>
        <dbReference type="ARBA" id="ARBA00022884"/>
    </source>
</evidence>
<reference evidence="9 10" key="1">
    <citation type="submission" date="2015-11" db="EMBL/GenBank/DDBJ databases">
        <title>Genomic analysis of 38 Legionella species identifies large and diverse effector repertoires.</title>
        <authorList>
            <person name="Burstein D."/>
            <person name="Amaro F."/>
            <person name="Zusman T."/>
            <person name="Lifshitz Z."/>
            <person name="Cohen O."/>
            <person name="Gilbert J.A."/>
            <person name="Pupko T."/>
            <person name="Shuman H.A."/>
            <person name="Segal G."/>
        </authorList>
    </citation>
    <scope>NUCLEOTIDE SEQUENCE [LARGE SCALE GENOMIC DNA]</scope>
    <source>
        <strain evidence="9 10">ATCC 49506</strain>
    </source>
</reference>
<evidence type="ECO:0000256" key="7">
    <source>
        <dbReference type="HAMAP-Rule" id="MF_00227"/>
    </source>
</evidence>
<protein>
    <recommendedName>
        <fullName evidence="7 8">Ribonuclease P protein component</fullName>
        <shortName evidence="7">RNase P protein</shortName>
        <shortName evidence="7">RNaseP protein</shortName>
        <ecNumber evidence="7 8">3.1.26.5</ecNumber>
    </recommendedName>
    <alternativeName>
        <fullName evidence="7">Protein C5</fullName>
    </alternativeName>
</protein>